<dbReference type="EMBL" id="FN543093">
    <property type="protein sequence ID" value="CBA28783.1"/>
    <property type="molecule type" value="Genomic_DNA"/>
</dbReference>
<dbReference type="Pfam" id="PF01963">
    <property type="entry name" value="TraB_PrgY_gumN"/>
    <property type="match status" value="1"/>
</dbReference>
<reference evidence="2" key="2">
    <citation type="journal article" date="2011" name="J. Bacteriol.">
        <title>Complete genome sequence of Cronobacter turicensis LMG 23827, a food-borne pathogen causing deaths in neonates.</title>
        <authorList>
            <person name="Stephan R."/>
            <person name="Lehner A."/>
            <person name="Tischler P."/>
            <person name="Rattei T."/>
        </authorList>
    </citation>
    <scope>NUCLEOTIDE SEQUENCE [LARGE SCALE GENOMIC DNA]</scope>
    <source>
        <strain evidence="2">DSM 18703 / CCUG 55852 / LMG 23827 / z3032</strain>
    </source>
</reference>
<evidence type="ECO:0000313" key="1">
    <source>
        <dbReference type="EMBL" id="CBA28783.1"/>
    </source>
</evidence>
<proteinExistence type="predicted"/>
<dbReference type="CDD" id="cd14789">
    <property type="entry name" value="Tiki"/>
    <property type="match status" value="1"/>
</dbReference>
<protein>
    <submittedName>
        <fullName evidence="1">Uncharacterized protein ybaP</fullName>
    </submittedName>
</protein>
<reference evidence="1 2" key="1">
    <citation type="journal article" date="2010" name="J. Bacteriol.">
        <title>Complete Genome Sequence of Cronobacter turicensis LMG 23827, a foodborne pathogen causing deaths in neonates.</title>
        <authorList>
            <person name="Stephan R."/>
            <person name="Lehner A."/>
            <person name="Tischler P."/>
            <person name="Rattei T."/>
        </authorList>
    </citation>
    <scope>NUCLEOTIDE SEQUENCE [LARGE SCALE GENOMIC DNA]</scope>
    <source>
        <strain evidence="2">DSM 18703 / CCUG 55852 / LMG 23827 / z3032</strain>
    </source>
</reference>
<dbReference type="AlphaFoldDB" id="C9XXV6"/>
<dbReference type="PANTHER" id="PTHR40590">
    <property type="entry name" value="CYTOPLASMIC PROTEIN-RELATED"/>
    <property type="match status" value="1"/>
</dbReference>
<keyword evidence="2" id="KW-1185">Reference proteome</keyword>
<dbReference type="InterPro" id="IPR047111">
    <property type="entry name" value="YbaP-like"/>
</dbReference>
<dbReference type="InterPro" id="IPR002816">
    <property type="entry name" value="TraB/PrgY/GumN_fam"/>
</dbReference>
<dbReference type="KEGG" id="ctu:CTU_10900"/>
<dbReference type="PATRIC" id="fig|693216.3.peg.1062"/>
<sequence>MTPPLVCTRPACALAWLFTSGEVVMGLLRRLRTWFDTLRPGYPWPAVDITLPGGRYLHLVGSIHMGTADMAPLPARLVEKLRRADALIVEADIRGDDSPFGDPPPCPPLGERLDEALFSQLEKHIDDLALPLSRLDTLPLWQVALILQAHQAQRLGLRPDFGIDYQLLNAAQTHQVKVNELEGAQSQVELLRRLPQDGLALLEDTLTHWHTNARLLQIMMGWWMARPPEAAGSVALPNTFSAELGDMLMQQRNRQWHHYLLSLPPGRYVVAVGALHLYGEDNLPAMFRAS</sequence>
<organism evidence="1 2">
    <name type="scientific">Cronobacter turicensis (strain DSM 18703 / CCUG 55852 / LMG 23827 / z3032)</name>
    <dbReference type="NCBI Taxonomy" id="693216"/>
    <lineage>
        <taxon>Bacteria</taxon>
        <taxon>Pseudomonadati</taxon>
        <taxon>Pseudomonadota</taxon>
        <taxon>Gammaproteobacteria</taxon>
        <taxon>Enterobacterales</taxon>
        <taxon>Enterobacteriaceae</taxon>
        <taxon>Cronobacter</taxon>
    </lineage>
</organism>
<dbReference type="PANTHER" id="PTHR40590:SF1">
    <property type="entry name" value="CYTOPLASMIC PROTEIN"/>
    <property type="match status" value="1"/>
</dbReference>
<accession>C9XXV6</accession>
<name>C9XXV6_CROTZ</name>
<dbReference type="HOGENOM" id="CLU_057525_3_0_6"/>
<gene>
    <name evidence="1" type="primary">ybaP</name>
    <name evidence="1" type="ordered locus">Ctu_10900</name>
</gene>
<dbReference type="Proteomes" id="UP000002069">
    <property type="component" value="Chromosome"/>
</dbReference>
<evidence type="ECO:0000313" key="2">
    <source>
        <dbReference type="Proteomes" id="UP000002069"/>
    </source>
</evidence>